<protein>
    <submittedName>
        <fullName evidence="1">Uncharacterized protein</fullName>
    </submittedName>
</protein>
<name>A0ABV2M1Z8_9FIRM</name>
<comment type="caution">
    <text evidence="1">The sequence shown here is derived from an EMBL/GenBank/DDBJ whole genome shotgun (WGS) entry which is preliminary data.</text>
</comment>
<organism evidence="1 2">
    <name type="scientific">Blautia caecimuris</name>
    <dbReference type="NCBI Taxonomy" id="1796615"/>
    <lineage>
        <taxon>Bacteria</taxon>
        <taxon>Bacillati</taxon>
        <taxon>Bacillota</taxon>
        <taxon>Clostridia</taxon>
        <taxon>Lachnospirales</taxon>
        <taxon>Lachnospiraceae</taxon>
        <taxon>Blautia</taxon>
    </lineage>
</organism>
<evidence type="ECO:0000313" key="2">
    <source>
        <dbReference type="Proteomes" id="UP001549106"/>
    </source>
</evidence>
<dbReference type="Pfam" id="PF12993">
    <property type="entry name" value="DUF3877"/>
    <property type="match status" value="2"/>
</dbReference>
<dbReference type="RefSeq" id="WP_171026641.1">
    <property type="nucleotide sequence ID" value="NZ_BAABXP010000004.1"/>
</dbReference>
<sequence>MKKQRLIKNITDQIKEAQMKLGFVRESIRLYFPWDSFMVLLGETLEEEGSGIHSEDKLFPADGNCSETERKKQKRRILNELNGSAGFGTGGLGQVSFRESRGRVEVTIPPEGAEYVHREISDPPFLKAVIELFGTSHNPSVDDVCACFAEFSPDYVCCKIQDNDFDYVLYFQDEEIDPYYYCIKMEMGHTVYHRFIKEDYEKLVG</sequence>
<dbReference type="Proteomes" id="UP001549106">
    <property type="component" value="Unassembled WGS sequence"/>
</dbReference>
<evidence type="ECO:0000313" key="1">
    <source>
        <dbReference type="EMBL" id="MET3750480.1"/>
    </source>
</evidence>
<dbReference type="InterPro" id="IPR024539">
    <property type="entry name" value="DUF3877"/>
</dbReference>
<reference evidence="1 2" key="1">
    <citation type="submission" date="2024-06" db="EMBL/GenBank/DDBJ databases">
        <title>Genomic Encyclopedia of Type Strains, Phase IV (KMG-IV): sequencing the most valuable type-strain genomes for metagenomic binning, comparative biology and taxonomic classification.</title>
        <authorList>
            <person name="Goeker M."/>
        </authorList>
    </citation>
    <scope>NUCLEOTIDE SEQUENCE [LARGE SCALE GENOMIC DNA]</scope>
    <source>
        <strain evidence="1 2">DSM 29492</strain>
    </source>
</reference>
<gene>
    <name evidence="1" type="ORF">ABID24_001732</name>
</gene>
<accession>A0ABV2M1Z8</accession>
<keyword evidence="2" id="KW-1185">Reference proteome</keyword>
<proteinExistence type="predicted"/>
<dbReference type="EMBL" id="JBEPMJ010000011">
    <property type="protein sequence ID" value="MET3750480.1"/>
    <property type="molecule type" value="Genomic_DNA"/>
</dbReference>